<feature type="compositionally biased region" description="Polar residues" evidence="2">
    <location>
        <begin position="1"/>
        <end position="10"/>
    </location>
</feature>
<dbReference type="Pfam" id="PF15255">
    <property type="entry name" value="CAP-ZIP_m"/>
    <property type="match status" value="1"/>
</dbReference>
<feature type="domain" description="FAM21/CAPZIP" evidence="4">
    <location>
        <begin position="202"/>
        <end position="310"/>
    </location>
</feature>
<feature type="compositionally biased region" description="Basic and acidic residues" evidence="2">
    <location>
        <begin position="354"/>
        <end position="372"/>
    </location>
</feature>
<dbReference type="PANTHER" id="PTHR21669">
    <property type="entry name" value="CAPZ-INTERACTING PROTEIN AND RELATED PROTEINS"/>
    <property type="match status" value="1"/>
</dbReference>
<dbReference type="GO" id="GO:0071203">
    <property type="term" value="C:WASH complex"/>
    <property type="evidence" value="ECO:0007669"/>
    <property type="project" value="TreeGrafter"/>
</dbReference>
<feature type="region of interest" description="Disordered" evidence="2">
    <location>
        <begin position="42"/>
        <end position="103"/>
    </location>
</feature>
<evidence type="ECO:0000259" key="4">
    <source>
        <dbReference type="Pfam" id="PF15255"/>
    </source>
</evidence>
<dbReference type="CTD" id="92241"/>
<evidence type="ECO:0000313" key="5">
    <source>
        <dbReference type="Proteomes" id="UP000248483"/>
    </source>
</evidence>
<dbReference type="KEGG" id="dle:111167390"/>
<name>A0A2Y9M2G0_DELLE</name>
<dbReference type="STRING" id="9749.A0A2Y9M2G0"/>
<feature type="region of interest" description="Disordered" evidence="2">
    <location>
        <begin position="226"/>
        <end position="507"/>
    </location>
</feature>
<dbReference type="GeneID" id="111167390"/>
<feature type="region of interest" description="Disordered" evidence="2">
    <location>
        <begin position="150"/>
        <end position="210"/>
    </location>
</feature>
<feature type="domain" description="RCSD" evidence="3">
    <location>
        <begin position="344"/>
        <end position="419"/>
    </location>
</feature>
<feature type="region of interest" description="Disordered" evidence="2">
    <location>
        <begin position="1"/>
        <end position="20"/>
    </location>
</feature>
<dbReference type="Proteomes" id="UP000248483">
    <property type="component" value="Unplaced"/>
</dbReference>
<dbReference type="InterPro" id="IPR029341">
    <property type="entry name" value="FAM21/CAPZIP"/>
</dbReference>
<reference evidence="6" key="1">
    <citation type="submission" date="2025-08" db="UniProtKB">
        <authorList>
            <consortium name="RefSeq"/>
        </authorList>
    </citation>
    <scope>IDENTIFICATION</scope>
    <source>
        <tissue evidence="6">Blood</tissue>
    </source>
</reference>
<dbReference type="InParanoid" id="A0A2Y9M2G0"/>
<accession>A0A2Y9M2G0</accession>
<dbReference type="PANTHER" id="PTHR21669:SF2">
    <property type="entry name" value="CAPZ-INTERACTING PROTEIN"/>
    <property type="match status" value="1"/>
</dbReference>
<dbReference type="GO" id="GO:0005829">
    <property type="term" value="C:cytosol"/>
    <property type="evidence" value="ECO:0007669"/>
    <property type="project" value="GOC"/>
</dbReference>
<dbReference type="GO" id="GO:0051015">
    <property type="term" value="F:actin filament binding"/>
    <property type="evidence" value="ECO:0007669"/>
    <property type="project" value="TreeGrafter"/>
</dbReference>
<feature type="compositionally biased region" description="Basic residues" evidence="2">
    <location>
        <begin position="285"/>
        <end position="302"/>
    </location>
</feature>
<evidence type="ECO:0000259" key="3">
    <source>
        <dbReference type="Pfam" id="PF05177"/>
    </source>
</evidence>
<evidence type="ECO:0000256" key="1">
    <source>
        <dbReference type="ARBA" id="ARBA00022553"/>
    </source>
</evidence>
<dbReference type="GO" id="GO:1901981">
    <property type="term" value="F:phosphatidylinositol phosphate binding"/>
    <property type="evidence" value="ECO:0007669"/>
    <property type="project" value="TreeGrafter"/>
</dbReference>
<evidence type="ECO:0000313" key="6">
    <source>
        <dbReference type="RefSeq" id="XP_022415895.1"/>
    </source>
</evidence>
<dbReference type="GO" id="GO:1905394">
    <property type="term" value="F:retromer complex binding"/>
    <property type="evidence" value="ECO:0007669"/>
    <property type="project" value="TreeGrafter"/>
</dbReference>
<proteinExistence type="predicted"/>
<keyword evidence="5" id="KW-1185">Reference proteome</keyword>
<dbReference type="RefSeq" id="XP_022415895.1">
    <property type="nucleotide sequence ID" value="XM_022560187.1"/>
</dbReference>
<dbReference type="GO" id="GO:0036010">
    <property type="term" value="P:protein localization to endosome"/>
    <property type="evidence" value="ECO:0007669"/>
    <property type="project" value="TreeGrafter"/>
</dbReference>
<evidence type="ECO:0000256" key="2">
    <source>
        <dbReference type="SAM" id="MobiDB-lite"/>
    </source>
</evidence>
<feature type="compositionally biased region" description="Basic and acidic residues" evidence="2">
    <location>
        <begin position="454"/>
        <end position="470"/>
    </location>
</feature>
<dbReference type="GO" id="GO:0042147">
    <property type="term" value="P:retrograde transport, endosome to Golgi"/>
    <property type="evidence" value="ECO:0007669"/>
    <property type="project" value="TreeGrafter"/>
</dbReference>
<feature type="compositionally biased region" description="Basic and acidic residues" evidence="2">
    <location>
        <begin position="86"/>
        <end position="103"/>
    </location>
</feature>
<dbReference type="Pfam" id="PF05177">
    <property type="entry name" value="RCSD"/>
    <property type="match status" value="1"/>
</dbReference>
<feature type="compositionally biased region" description="Polar residues" evidence="2">
    <location>
        <begin position="487"/>
        <end position="507"/>
    </location>
</feature>
<keyword evidence="1" id="KW-0597">Phosphoprotein</keyword>
<dbReference type="InterPro" id="IPR007850">
    <property type="entry name" value="RCSD"/>
</dbReference>
<protein>
    <submittedName>
        <fullName evidence="6">CapZ-interacting protein isoform X1</fullName>
    </submittedName>
</protein>
<dbReference type="GO" id="GO:0005769">
    <property type="term" value="C:early endosome"/>
    <property type="evidence" value="ECO:0007669"/>
    <property type="project" value="TreeGrafter"/>
</dbReference>
<feature type="compositionally biased region" description="Low complexity" evidence="2">
    <location>
        <begin position="158"/>
        <end position="167"/>
    </location>
</feature>
<dbReference type="GO" id="GO:0003009">
    <property type="term" value="P:skeletal muscle contraction"/>
    <property type="evidence" value="ECO:0007669"/>
    <property type="project" value="TreeGrafter"/>
</dbReference>
<dbReference type="FunCoup" id="A0A2Y9M2G0">
    <property type="interactions" value="337"/>
</dbReference>
<feature type="compositionally biased region" description="Basic residues" evidence="2">
    <location>
        <begin position="11"/>
        <end position="20"/>
    </location>
</feature>
<sequence>MLPSPTQSCTFKKKKRKKNHKHEYALQVLVITWPTVSFPGARAARAVPQPASRARSRPLTLCPPQPSPAQAGAERRAGIASPGQSERARPPPSRHLEDMEADKGVKAEEESIYLCHSGLTHLRLNKILMERPAETNASVDDSAPPSVAQLAGRFREQAAAAKTPASKPTRRKPPCSLSLFPPRVELGQNGEEKSPPNASHPPKVKVKSSPLIEKLQANLVLDPAALLPGASPKSPGLKAMVSPFHSPPSTPSSPGVWSRASEPEEVPVSFDQPPEGSHLPSYNKVRTRGSIKRRPPSRRFRRSQSEDCADLGGLRAEESSQENGAKEENGDEVFLAKSQTPGSPPLRRTPSWTEKQEEKGRALRVAQQHEKAVGSSEEGASQRPARASSPEAEDGGGSPTEEKPAEGQMEEPTEVKERAASEEEEPEQSSRDTEGLEEGAVGEETPQNPPGGGEGDHSSEQGAGKEKQDDGTILEPGCDPVTGHAQPDTSSEVPKTEDNTPVQDTKM</sequence>
<gene>
    <name evidence="6" type="primary">RCSD1</name>
</gene>
<organism evidence="5 6">
    <name type="scientific">Delphinapterus leucas</name>
    <name type="common">Beluga whale</name>
    <dbReference type="NCBI Taxonomy" id="9749"/>
    <lineage>
        <taxon>Eukaryota</taxon>
        <taxon>Metazoa</taxon>
        <taxon>Chordata</taxon>
        <taxon>Craniata</taxon>
        <taxon>Vertebrata</taxon>
        <taxon>Euteleostomi</taxon>
        <taxon>Mammalia</taxon>
        <taxon>Eutheria</taxon>
        <taxon>Laurasiatheria</taxon>
        <taxon>Artiodactyla</taxon>
        <taxon>Whippomorpha</taxon>
        <taxon>Cetacea</taxon>
        <taxon>Odontoceti</taxon>
        <taxon>Monodontidae</taxon>
        <taxon>Delphinapterus</taxon>
    </lineage>
</organism>
<dbReference type="AlphaFoldDB" id="A0A2Y9M2G0"/>